<dbReference type="PANTHER" id="PTHR10815:SF13">
    <property type="entry name" value="METHYLATED-DNA--PROTEIN-CYSTEINE METHYLTRANSFERASE"/>
    <property type="match status" value="1"/>
</dbReference>
<gene>
    <name evidence="8" type="ORF">DPC56_06315</name>
</gene>
<proteinExistence type="predicted"/>
<name>A0A328P8J2_9EURY</name>
<dbReference type="InterPro" id="IPR036388">
    <property type="entry name" value="WH-like_DNA-bd_sf"/>
</dbReference>
<dbReference type="InterPro" id="IPR036217">
    <property type="entry name" value="MethylDNA_cys_MeTrfase_DNAb"/>
</dbReference>
<evidence type="ECO:0000256" key="2">
    <source>
        <dbReference type="ARBA" id="ARBA00022603"/>
    </source>
</evidence>
<accession>A0A328P8J2</accession>
<evidence type="ECO:0000256" key="5">
    <source>
        <dbReference type="ARBA" id="ARBA00023204"/>
    </source>
</evidence>
<dbReference type="EMBL" id="QLOE01000008">
    <property type="protein sequence ID" value="RAO78718.1"/>
    <property type="molecule type" value="Genomic_DNA"/>
</dbReference>
<evidence type="ECO:0000256" key="3">
    <source>
        <dbReference type="ARBA" id="ARBA00022679"/>
    </source>
</evidence>
<keyword evidence="2" id="KW-0489">Methyltransferase</keyword>
<organism evidence="8 9">
    <name type="scientific">Methanothermobacter tenebrarum</name>
    <dbReference type="NCBI Taxonomy" id="680118"/>
    <lineage>
        <taxon>Archaea</taxon>
        <taxon>Methanobacteriati</taxon>
        <taxon>Methanobacteriota</taxon>
        <taxon>Methanomada group</taxon>
        <taxon>Methanobacteria</taxon>
        <taxon>Methanobacteriales</taxon>
        <taxon>Methanobacteriaceae</taxon>
        <taxon>Methanothermobacter</taxon>
    </lineage>
</organism>
<keyword evidence="9" id="KW-1185">Reference proteome</keyword>
<feature type="domain" description="Methylated-DNA-[protein]-cysteine S-methyltransferase DNA binding" evidence="7">
    <location>
        <begin position="68"/>
        <end position="146"/>
    </location>
</feature>
<comment type="catalytic activity">
    <reaction evidence="6">
        <text>a 6-O-methyl-2'-deoxyguanosine in DNA + L-cysteinyl-[protein] = S-methyl-L-cysteinyl-[protein] + a 2'-deoxyguanosine in DNA</text>
        <dbReference type="Rhea" id="RHEA:24000"/>
        <dbReference type="Rhea" id="RHEA-COMP:10131"/>
        <dbReference type="Rhea" id="RHEA-COMP:10132"/>
        <dbReference type="Rhea" id="RHEA-COMP:11367"/>
        <dbReference type="Rhea" id="RHEA-COMP:11368"/>
        <dbReference type="ChEBI" id="CHEBI:29950"/>
        <dbReference type="ChEBI" id="CHEBI:82612"/>
        <dbReference type="ChEBI" id="CHEBI:85445"/>
        <dbReference type="ChEBI" id="CHEBI:85448"/>
        <dbReference type="EC" id="2.1.1.63"/>
    </reaction>
</comment>
<evidence type="ECO:0000256" key="1">
    <source>
        <dbReference type="ARBA" id="ARBA00001286"/>
    </source>
</evidence>
<reference evidence="8 9" key="1">
    <citation type="submission" date="2018-06" db="EMBL/GenBank/DDBJ databases">
        <title>Draft genome sequence of hyperthermophilic methanogen Methanothermobacter tenebrarum sp. MCM-B 1447.</title>
        <authorList>
            <person name="Pore S.D."/>
            <person name="Dagar S."/>
            <person name="Dhakephalkar P.K."/>
        </authorList>
    </citation>
    <scope>NUCLEOTIDE SEQUENCE [LARGE SCALE GENOMIC DNA]</scope>
    <source>
        <strain evidence="8 9">MCM B 1447</strain>
    </source>
</reference>
<dbReference type="Pfam" id="PF01035">
    <property type="entry name" value="DNA_binding_1"/>
    <property type="match status" value="1"/>
</dbReference>
<comment type="caution">
    <text evidence="8">The sequence shown here is derived from an EMBL/GenBank/DDBJ whole genome shotgun (WGS) entry which is preliminary data.</text>
</comment>
<dbReference type="CDD" id="cd06445">
    <property type="entry name" value="ATase"/>
    <property type="match status" value="1"/>
</dbReference>
<dbReference type="PANTHER" id="PTHR10815">
    <property type="entry name" value="METHYLATED-DNA--PROTEIN-CYSTEINE METHYLTRANSFERASE"/>
    <property type="match status" value="1"/>
</dbReference>
<dbReference type="GO" id="GO:0006281">
    <property type="term" value="P:DNA repair"/>
    <property type="evidence" value="ECO:0007669"/>
    <property type="project" value="UniProtKB-KW"/>
</dbReference>
<keyword evidence="4" id="KW-0227">DNA damage</keyword>
<comment type="catalytic activity">
    <reaction evidence="1">
        <text>a 4-O-methyl-thymidine in DNA + L-cysteinyl-[protein] = a thymidine in DNA + S-methyl-L-cysteinyl-[protein]</text>
        <dbReference type="Rhea" id="RHEA:53428"/>
        <dbReference type="Rhea" id="RHEA-COMP:10131"/>
        <dbReference type="Rhea" id="RHEA-COMP:10132"/>
        <dbReference type="Rhea" id="RHEA-COMP:13555"/>
        <dbReference type="Rhea" id="RHEA-COMP:13556"/>
        <dbReference type="ChEBI" id="CHEBI:29950"/>
        <dbReference type="ChEBI" id="CHEBI:82612"/>
        <dbReference type="ChEBI" id="CHEBI:137386"/>
        <dbReference type="ChEBI" id="CHEBI:137387"/>
        <dbReference type="EC" id="2.1.1.63"/>
    </reaction>
</comment>
<keyword evidence="5" id="KW-0234">DNA repair</keyword>
<dbReference type="OrthoDB" id="372118at2157"/>
<protein>
    <recommendedName>
        <fullName evidence="7">Methylated-DNA-[protein]-cysteine S-methyltransferase DNA binding domain-containing protein</fullName>
    </recommendedName>
</protein>
<keyword evidence="3" id="KW-0808">Transferase</keyword>
<dbReference type="NCBIfam" id="TIGR00589">
    <property type="entry name" value="ogt"/>
    <property type="match status" value="1"/>
</dbReference>
<dbReference type="Proteomes" id="UP000249782">
    <property type="component" value="Unassembled WGS sequence"/>
</dbReference>
<dbReference type="Gene3D" id="1.10.10.10">
    <property type="entry name" value="Winged helix-like DNA-binding domain superfamily/Winged helix DNA-binding domain"/>
    <property type="match status" value="1"/>
</dbReference>
<evidence type="ECO:0000259" key="7">
    <source>
        <dbReference type="Pfam" id="PF01035"/>
    </source>
</evidence>
<dbReference type="GO" id="GO:0003908">
    <property type="term" value="F:methylated-DNA-[protein]-cysteine S-methyltransferase activity"/>
    <property type="evidence" value="ECO:0007669"/>
    <property type="project" value="UniProtKB-EC"/>
</dbReference>
<dbReference type="RefSeq" id="WP_112094235.1">
    <property type="nucleotide sequence ID" value="NZ_QLOE01000008.1"/>
</dbReference>
<dbReference type="SUPFAM" id="SSF46767">
    <property type="entry name" value="Methylated DNA-protein cysteine methyltransferase, C-terminal domain"/>
    <property type="match status" value="1"/>
</dbReference>
<evidence type="ECO:0000313" key="9">
    <source>
        <dbReference type="Proteomes" id="UP000249782"/>
    </source>
</evidence>
<evidence type="ECO:0000256" key="6">
    <source>
        <dbReference type="ARBA" id="ARBA00049348"/>
    </source>
</evidence>
<dbReference type="AlphaFoldDB" id="A0A328P8J2"/>
<dbReference type="InterPro" id="IPR001497">
    <property type="entry name" value="MethylDNA_cys_MeTrfase_AS"/>
</dbReference>
<dbReference type="InterPro" id="IPR014048">
    <property type="entry name" value="MethylDNA_cys_MeTrfase_DNA-bd"/>
</dbReference>
<dbReference type="GO" id="GO:0032259">
    <property type="term" value="P:methylation"/>
    <property type="evidence" value="ECO:0007669"/>
    <property type="project" value="UniProtKB-KW"/>
</dbReference>
<evidence type="ECO:0000256" key="4">
    <source>
        <dbReference type="ARBA" id="ARBA00022763"/>
    </source>
</evidence>
<sequence>MLQGHLQTRITPRKTPIGTIHILWHIKDNRPVIYKVILPGNLNRKVKFTSLPLKTVKMENLALDLCSKFQRKVLNTVYQIPAGFVSTYACIAKKLSTSPRSIGRALATNPFPIIVPCHRIVKSDGSLGGYQGKAWMKKRLLETEGIKFDENNIIDKNKILREVKS</sequence>
<evidence type="ECO:0000313" key="8">
    <source>
        <dbReference type="EMBL" id="RAO78718.1"/>
    </source>
</evidence>
<dbReference type="PROSITE" id="PS00374">
    <property type="entry name" value="MGMT"/>
    <property type="match status" value="1"/>
</dbReference>